<dbReference type="PaxDb" id="65489-OBART02G04330.1"/>
<evidence type="ECO:0000313" key="2">
    <source>
        <dbReference type="Proteomes" id="UP000026960"/>
    </source>
</evidence>
<keyword evidence="2" id="KW-1185">Reference proteome</keyword>
<reference evidence="1" key="2">
    <citation type="submission" date="2015-03" db="UniProtKB">
        <authorList>
            <consortium name="EnsemblPlants"/>
        </authorList>
    </citation>
    <scope>IDENTIFICATION</scope>
</reference>
<proteinExistence type="predicted"/>
<dbReference type="Gramene" id="OBART02G04330.1">
    <property type="protein sequence ID" value="OBART02G04330.1"/>
    <property type="gene ID" value="OBART02G04330"/>
</dbReference>
<dbReference type="EnsemblPlants" id="OBART02G04330.1">
    <property type="protein sequence ID" value="OBART02G04330.1"/>
    <property type="gene ID" value="OBART02G04330"/>
</dbReference>
<sequence>MEGREARRSVATASKEVLLSIETTSSAHSLSSSTTASKEALELGRVISGLVVPRSKTTTEG</sequence>
<reference evidence="1" key="1">
    <citation type="journal article" date="2009" name="Rice">
        <title>De Novo Next Generation Sequencing of Plant Genomes.</title>
        <authorList>
            <person name="Rounsley S."/>
            <person name="Marri P.R."/>
            <person name="Yu Y."/>
            <person name="He R."/>
            <person name="Sisneros N."/>
            <person name="Goicoechea J.L."/>
            <person name="Lee S.J."/>
            <person name="Angelova A."/>
            <person name="Kudrna D."/>
            <person name="Luo M."/>
            <person name="Affourtit J."/>
            <person name="Desany B."/>
            <person name="Knight J."/>
            <person name="Niazi F."/>
            <person name="Egholm M."/>
            <person name="Wing R.A."/>
        </authorList>
    </citation>
    <scope>NUCLEOTIDE SEQUENCE [LARGE SCALE GENOMIC DNA]</scope>
    <source>
        <strain evidence="1">cv. IRGC 105608</strain>
    </source>
</reference>
<name>A0A0D3F0X0_9ORYZ</name>
<dbReference type="Proteomes" id="UP000026960">
    <property type="component" value="Chromosome 2"/>
</dbReference>
<protein>
    <submittedName>
        <fullName evidence="1">Uncharacterized protein</fullName>
    </submittedName>
</protein>
<dbReference type="HOGENOM" id="CLU_2926257_0_0_1"/>
<dbReference type="AlphaFoldDB" id="A0A0D3F0X0"/>
<evidence type="ECO:0000313" key="1">
    <source>
        <dbReference type="EnsemblPlants" id="OBART02G04330.1"/>
    </source>
</evidence>
<accession>A0A0D3F0X0</accession>
<organism evidence="1">
    <name type="scientific">Oryza barthii</name>
    <dbReference type="NCBI Taxonomy" id="65489"/>
    <lineage>
        <taxon>Eukaryota</taxon>
        <taxon>Viridiplantae</taxon>
        <taxon>Streptophyta</taxon>
        <taxon>Embryophyta</taxon>
        <taxon>Tracheophyta</taxon>
        <taxon>Spermatophyta</taxon>
        <taxon>Magnoliopsida</taxon>
        <taxon>Liliopsida</taxon>
        <taxon>Poales</taxon>
        <taxon>Poaceae</taxon>
        <taxon>BOP clade</taxon>
        <taxon>Oryzoideae</taxon>
        <taxon>Oryzeae</taxon>
        <taxon>Oryzinae</taxon>
        <taxon>Oryza</taxon>
    </lineage>
</organism>